<dbReference type="RefSeq" id="WP_183357634.1">
    <property type="nucleotide sequence ID" value="NZ_BAABKR010000001.1"/>
</dbReference>
<proteinExistence type="predicted"/>
<reference evidence="6 7" key="1">
    <citation type="submission" date="2020-08" db="EMBL/GenBank/DDBJ databases">
        <title>Sequencing the genomes of 1000 actinobacteria strains.</title>
        <authorList>
            <person name="Klenk H.-P."/>
        </authorList>
    </citation>
    <scope>NUCLEOTIDE SEQUENCE [LARGE SCALE GENOMIC DNA]</scope>
    <source>
        <strain evidence="6 7">DSM 28238</strain>
    </source>
</reference>
<protein>
    <submittedName>
        <fullName evidence="6">Fucose permease</fullName>
    </submittedName>
</protein>
<evidence type="ECO:0000256" key="3">
    <source>
        <dbReference type="ARBA" id="ARBA00022989"/>
    </source>
</evidence>
<evidence type="ECO:0000256" key="5">
    <source>
        <dbReference type="SAM" id="Phobius"/>
    </source>
</evidence>
<dbReference type="Proteomes" id="UP000547528">
    <property type="component" value="Unassembled WGS sequence"/>
</dbReference>
<keyword evidence="7" id="KW-1185">Reference proteome</keyword>
<dbReference type="AlphaFoldDB" id="A0A7W5TQJ1"/>
<evidence type="ECO:0000313" key="7">
    <source>
        <dbReference type="Proteomes" id="UP000547528"/>
    </source>
</evidence>
<dbReference type="GO" id="GO:0022857">
    <property type="term" value="F:transmembrane transporter activity"/>
    <property type="evidence" value="ECO:0007669"/>
    <property type="project" value="InterPro"/>
</dbReference>
<keyword evidence="4 5" id="KW-0472">Membrane</keyword>
<name>A0A7W5TQJ1_9MICC</name>
<keyword evidence="3 5" id="KW-1133">Transmembrane helix</keyword>
<feature type="transmembrane region" description="Helical" evidence="5">
    <location>
        <begin position="89"/>
        <end position="110"/>
    </location>
</feature>
<dbReference type="GO" id="GO:0016020">
    <property type="term" value="C:membrane"/>
    <property type="evidence" value="ECO:0007669"/>
    <property type="project" value="UniProtKB-SubCell"/>
</dbReference>
<comment type="subcellular location">
    <subcellularLocation>
        <location evidence="1">Membrane</location>
    </subcellularLocation>
</comment>
<feature type="transmembrane region" description="Helical" evidence="5">
    <location>
        <begin position="64"/>
        <end position="83"/>
    </location>
</feature>
<accession>A0A7W5TQJ1</accession>
<evidence type="ECO:0000256" key="2">
    <source>
        <dbReference type="ARBA" id="ARBA00022692"/>
    </source>
</evidence>
<evidence type="ECO:0000256" key="4">
    <source>
        <dbReference type="ARBA" id="ARBA00023136"/>
    </source>
</evidence>
<keyword evidence="2 5" id="KW-0812">Transmembrane</keyword>
<dbReference type="EMBL" id="JACIBT010000001">
    <property type="protein sequence ID" value="MBB3667300.1"/>
    <property type="molecule type" value="Genomic_DNA"/>
</dbReference>
<feature type="transmembrane region" description="Helical" evidence="5">
    <location>
        <begin position="34"/>
        <end position="57"/>
    </location>
</feature>
<dbReference type="InterPro" id="IPR005828">
    <property type="entry name" value="MFS_sugar_transport-like"/>
</dbReference>
<gene>
    <name evidence="6" type="ORF">FHX47_000893</name>
</gene>
<sequence length="170" mass="17527">MSPGERLLSLAARLPAAMLPFAAALGLAHAGYLPALGAAAAALAGCWVGQLGASWLLHRVHARHVMLCAAVIYVVLSVLLIVAVEQQTLWAAVLLSGVAGLTAPPERIIVRSRRLERTAVGTGLLLAVVCGFLSAWTVPLVAAAFLAATAVPVLVMTRVQPPKNSSTADL</sequence>
<organism evidence="6 7">
    <name type="scientific">Garicola koreensis</name>
    <dbReference type="NCBI Taxonomy" id="1262554"/>
    <lineage>
        <taxon>Bacteria</taxon>
        <taxon>Bacillati</taxon>
        <taxon>Actinomycetota</taxon>
        <taxon>Actinomycetes</taxon>
        <taxon>Micrococcales</taxon>
        <taxon>Micrococcaceae</taxon>
        <taxon>Garicola</taxon>
    </lineage>
</organism>
<feature type="transmembrane region" description="Helical" evidence="5">
    <location>
        <begin position="122"/>
        <end position="155"/>
    </location>
</feature>
<dbReference type="Pfam" id="PF00083">
    <property type="entry name" value="Sugar_tr"/>
    <property type="match status" value="1"/>
</dbReference>
<evidence type="ECO:0000313" key="6">
    <source>
        <dbReference type="EMBL" id="MBB3667300.1"/>
    </source>
</evidence>
<comment type="caution">
    <text evidence="6">The sequence shown here is derived from an EMBL/GenBank/DDBJ whole genome shotgun (WGS) entry which is preliminary data.</text>
</comment>
<evidence type="ECO:0000256" key="1">
    <source>
        <dbReference type="ARBA" id="ARBA00004370"/>
    </source>
</evidence>